<keyword evidence="1" id="KW-0812">Transmembrane</keyword>
<feature type="transmembrane region" description="Helical" evidence="1">
    <location>
        <begin position="7"/>
        <end position="25"/>
    </location>
</feature>
<dbReference type="KEGG" id="csb:CLSA_c04770"/>
<dbReference type="PATRIC" id="fig|1345695.10.peg.1262"/>
<evidence type="ECO:0000313" key="3">
    <source>
        <dbReference type="Proteomes" id="UP000017118"/>
    </source>
</evidence>
<dbReference type="OrthoDB" id="9768630at2"/>
<dbReference type="GeneID" id="55473032"/>
<dbReference type="eggNOG" id="COG1653">
    <property type="taxonomic scope" value="Bacteria"/>
</dbReference>
<evidence type="ECO:0000256" key="1">
    <source>
        <dbReference type="SAM" id="Phobius"/>
    </source>
</evidence>
<protein>
    <submittedName>
        <fullName evidence="2">ABC-type sugar transport system periplasmic component-like protein</fullName>
    </submittedName>
</protein>
<dbReference type="Gene3D" id="3.40.190.10">
    <property type="entry name" value="Periplasmic binding protein-like II"/>
    <property type="match status" value="1"/>
</dbReference>
<proteinExistence type="predicted"/>
<dbReference type="Pfam" id="PF01547">
    <property type="entry name" value="SBP_bac_1"/>
    <property type="match status" value="1"/>
</dbReference>
<dbReference type="Proteomes" id="UP000017118">
    <property type="component" value="Chromosome"/>
</dbReference>
<reference evidence="2 3" key="1">
    <citation type="journal article" date="2013" name="Genome Announc.">
        <title>Complete Genome Sequence of the Solvent Producer Clostridium saccharobutylicum NCP262 (DSM 13864).</title>
        <authorList>
            <person name="Poehlein A."/>
            <person name="Hartwich K."/>
            <person name="Krabben P."/>
            <person name="Ehrenreich A."/>
            <person name="Liebl W."/>
            <person name="Durre P."/>
            <person name="Gottschalk G."/>
            <person name="Daniel R."/>
        </authorList>
    </citation>
    <scope>NUCLEOTIDE SEQUENCE [LARGE SCALE GENOMIC DNA]</scope>
    <source>
        <strain evidence="2">DSM 13864</strain>
    </source>
</reference>
<dbReference type="RefSeq" id="WP_022743788.1">
    <property type="nucleotide sequence ID" value="NC_022571.1"/>
</dbReference>
<dbReference type="EMBL" id="CP006721">
    <property type="protein sequence ID" value="AGX41500.1"/>
    <property type="molecule type" value="Genomic_DNA"/>
</dbReference>
<accession>U5MLN6</accession>
<name>U5MLN6_CLOSA</name>
<dbReference type="SUPFAM" id="SSF53850">
    <property type="entry name" value="Periplasmic binding protein-like II"/>
    <property type="match status" value="1"/>
</dbReference>
<keyword evidence="3" id="KW-1185">Reference proteome</keyword>
<dbReference type="HOGENOM" id="CLU_727043_0_0_9"/>
<organism evidence="2 3">
    <name type="scientific">Clostridium saccharobutylicum DSM 13864</name>
    <dbReference type="NCBI Taxonomy" id="1345695"/>
    <lineage>
        <taxon>Bacteria</taxon>
        <taxon>Bacillati</taxon>
        <taxon>Bacillota</taxon>
        <taxon>Clostridia</taxon>
        <taxon>Eubacteriales</taxon>
        <taxon>Clostridiaceae</taxon>
        <taxon>Clostridium</taxon>
    </lineage>
</organism>
<sequence length="379" mass="43617">MKNKLKYAFVFSTVLVIGIISINLFQPNKEQQVKGSIELLVNENSYDYLVTCANKFMKLNDKTTINIKKMDDYSQIKDALNKSDKEKPANVGQIDRCSFEKLEINDSKYDNDETELLNTYSKNFAKYRVDQVKSDEKSFGIPLNSRPLGFYVREDMLKQYGYKRDSMNTWNDLIEIGKDIYQKSNGTVRIINATGQDYKDLLDLLIMENLNLGKSEEEVKSQVESMIKELKDNNILNLQENGEFLARIASINGMKEIMALDVPCEWSIDNVPSIQPGANKFFATEGDNLVILNKNSDNQKLIEKFITYVITNNEEAIKYVKSGEFFSSYLYTYKEKEIEQPVKNFVGKSPLIVLSNVEEKALGIDDYDKYIKVKKELMS</sequence>
<keyword evidence="1" id="KW-1133">Transmembrane helix</keyword>
<dbReference type="AlphaFoldDB" id="U5MLN6"/>
<keyword evidence="2" id="KW-0813">Transport</keyword>
<dbReference type="InterPro" id="IPR006059">
    <property type="entry name" value="SBP"/>
</dbReference>
<keyword evidence="1" id="KW-0472">Membrane</keyword>
<evidence type="ECO:0000313" key="2">
    <source>
        <dbReference type="EMBL" id="AGX41500.1"/>
    </source>
</evidence>
<keyword evidence="2" id="KW-0762">Sugar transport</keyword>
<gene>
    <name evidence="2" type="ORF">CLSA_c04770</name>
</gene>